<evidence type="ECO:0000256" key="19">
    <source>
        <dbReference type="ARBA" id="ARBA00030029"/>
    </source>
</evidence>
<keyword evidence="11" id="KW-0369">Histidine metabolism</keyword>
<evidence type="ECO:0000256" key="6">
    <source>
        <dbReference type="ARBA" id="ARBA00012252"/>
    </source>
</evidence>
<organism evidence="22">
    <name type="scientific">marine metagenome</name>
    <dbReference type="NCBI Taxonomy" id="408172"/>
    <lineage>
        <taxon>unclassified sequences</taxon>
        <taxon>metagenomes</taxon>
        <taxon>ecological metagenomes</taxon>
    </lineage>
</organism>
<dbReference type="PANTHER" id="PTHR12234:SF0">
    <property type="entry name" value="FORMIMIDOYLTRANSFERASE-CYCLODEAMINASE"/>
    <property type="match status" value="1"/>
</dbReference>
<evidence type="ECO:0000259" key="21">
    <source>
        <dbReference type="SMART" id="SM01222"/>
    </source>
</evidence>
<evidence type="ECO:0000256" key="7">
    <source>
        <dbReference type="ARBA" id="ARBA00012998"/>
    </source>
</evidence>
<keyword evidence="13" id="KW-0333">Golgi apparatus</keyword>
<dbReference type="EC" id="4.3.1.4" evidence="7"/>
<dbReference type="GO" id="GO:0019557">
    <property type="term" value="P:L-histidine catabolic process to glutamate and formate"/>
    <property type="evidence" value="ECO:0007669"/>
    <property type="project" value="UniProtKB-UniPathway"/>
</dbReference>
<dbReference type="InterPro" id="IPR051623">
    <property type="entry name" value="FTCD"/>
</dbReference>
<dbReference type="Pfam" id="PF04961">
    <property type="entry name" value="FTCD_C"/>
    <property type="match status" value="1"/>
</dbReference>
<protein>
    <recommendedName>
        <fullName evidence="8">Formimidoyltransferase-cyclodeaminase</fullName>
        <ecNumber evidence="6">2.1.2.5</ecNumber>
        <ecNumber evidence="7">4.3.1.4</ecNumber>
    </recommendedName>
    <alternativeName>
        <fullName evidence="19">Formiminotransferase-cyclodeaminase</fullName>
    </alternativeName>
</protein>
<proteinExistence type="inferred from homology"/>
<comment type="subcellular location">
    <subcellularLocation>
        <location evidence="1">Cytoplasm</location>
        <location evidence="1">Cytoskeleton</location>
        <location evidence="1">Microtubule organizing center</location>
        <location evidence="1">Centrosome</location>
        <location evidence="1">Centriole</location>
    </subcellularLocation>
    <subcellularLocation>
        <location evidence="2">Golgi apparatus</location>
    </subcellularLocation>
</comment>
<comment type="pathway">
    <text evidence="3">Amino-acid degradation; L-histidine degradation into L-glutamate; L-glutamate from N-formimidoyl-L-glutamate (transferase route): step 1/1.</text>
</comment>
<keyword evidence="9" id="KW-0963">Cytoplasm</keyword>
<dbReference type="SMART" id="SM01222">
    <property type="entry name" value="FTCD_N"/>
    <property type="match status" value="1"/>
</dbReference>
<comment type="similarity">
    <text evidence="4">In the N-terminal section; belongs to the formiminotransferase family.</text>
</comment>
<evidence type="ECO:0000256" key="14">
    <source>
        <dbReference type="ARBA" id="ARBA00023212"/>
    </source>
</evidence>
<dbReference type="GO" id="GO:0005794">
    <property type="term" value="C:Golgi apparatus"/>
    <property type="evidence" value="ECO:0007669"/>
    <property type="project" value="UniProtKB-SubCell"/>
</dbReference>
<dbReference type="Pfam" id="PF07837">
    <property type="entry name" value="FTCD_N"/>
    <property type="match status" value="1"/>
</dbReference>
<dbReference type="GO" id="GO:0005542">
    <property type="term" value="F:folic acid binding"/>
    <property type="evidence" value="ECO:0007669"/>
    <property type="project" value="UniProtKB-KW"/>
</dbReference>
<evidence type="ECO:0000313" key="22">
    <source>
        <dbReference type="EMBL" id="SUZ78199.1"/>
    </source>
</evidence>
<evidence type="ECO:0000256" key="2">
    <source>
        <dbReference type="ARBA" id="ARBA00004555"/>
    </source>
</evidence>
<evidence type="ECO:0000256" key="9">
    <source>
        <dbReference type="ARBA" id="ARBA00022490"/>
    </source>
</evidence>
<dbReference type="Gene3D" id="3.30.70.670">
    <property type="entry name" value="Formiminotransferase, C-terminal subdomain"/>
    <property type="match status" value="1"/>
</dbReference>
<dbReference type="EMBL" id="UINC01001344">
    <property type="protein sequence ID" value="SUZ78199.1"/>
    <property type="molecule type" value="Genomic_DNA"/>
</dbReference>
<dbReference type="NCBIfam" id="TIGR02024">
    <property type="entry name" value="FtcD"/>
    <property type="match status" value="1"/>
</dbReference>
<dbReference type="AlphaFoldDB" id="A0A381QIG1"/>
<keyword evidence="12" id="KW-0290">Folate-binding</keyword>
<evidence type="ECO:0000259" key="20">
    <source>
        <dbReference type="SMART" id="SM01221"/>
    </source>
</evidence>
<dbReference type="GO" id="GO:0030412">
    <property type="term" value="F:formimidoyltetrahydrofolate cyclodeaminase activity"/>
    <property type="evidence" value="ECO:0007669"/>
    <property type="project" value="UniProtKB-EC"/>
</dbReference>
<dbReference type="InterPro" id="IPR012886">
    <property type="entry name" value="Formiminotransferase_N"/>
</dbReference>
<feature type="domain" description="Formiminotransferase C-terminal subdomain" evidence="20">
    <location>
        <begin position="180"/>
        <end position="342"/>
    </location>
</feature>
<dbReference type="InterPro" id="IPR007044">
    <property type="entry name" value="Cyclodeamin/CycHdrlase"/>
</dbReference>
<dbReference type="InterPro" id="IPR037070">
    <property type="entry name" value="Formiminotransferase_C_sf"/>
</dbReference>
<comment type="similarity">
    <text evidence="5">In the C-terminal section; belongs to the cyclodeaminase/cyclohydrolase family.</text>
</comment>
<dbReference type="InterPro" id="IPR004227">
    <property type="entry name" value="Formiminotransferase_cat"/>
</dbReference>
<accession>A0A381QIG1</accession>
<keyword evidence="10" id="KW-0808">Transferase</keyword>
<dbReference type="InterPro" id="IPR013802">
    <property type="entry name" value="Formiminotransferase_C"/>
</dbReference>
<evidence type="ECO:0000256" key="17">
    <source>
        <dbReference type="ARBA" id="ARBA00025506"/>
    </source>
</evidence>
<dbReference type="Gene3D" id="1.20.120.680">
    <property type="entry name" value="Formiminotetrahydrofolate cyclodeaminase monomer, up-and-down helical bundle"/>
    <property type="match status" value="1"/>
</dbReference>
<comment type="function">
    <text evidence="17">Folate-dependent enzyme, that displays both transferase and deaminase activity. Serves to channel one-carbon units from formiminoglutamate to the folate pool.</text>
</comment>
<dbReference type="SMART" id="SM01221">
    <property type="entry name" value="FTCD"/>
    <property type="match status" value="1"/>
</dbReference>
<dbReference type="GO" id="GO:0005814">
    <property type="term" value="C:centriole"/>
    <property type="evidence" value="ECO:0007669"/>
    <property type="project" value="UniProtKB-SubCell"/>
</dbReference>
<gene>
    <name evidence="22" type="ORF">METZ01_LOCUS31053</name>
</gene>
<evidence type="ECO:0000256" key="13">
    <source>
        <dbReference type="ARBA" id="ARBA00023034"/>
    </source>
</evidence>
<keyword evidence="16" id="KW-0511">Multifunctional enzyme</keyword>
<dbReference type="SUPFAM" id="SSF55116">
    <property type="entry name" value="Formiminotransferase domain of formiminotransferase-cyclodeaminase"/>
    <property type="match status" value="2"/>
</dbReference>
<dbReference type="GO" id="GO:0030409">
    <property type="term" value="F:glutamate formimidoyltransferase activity"/>
    <property type="evidence" value="ECO:0007669"/>
    <property type="project" value="UniProtKB-EC"/>
</dbReference>
<evidence type="ECO:0000256" key="5">
    <source>
        <dbReference type="ARBA" id="ARBA00010825"/>
    </source>
</evidence>
<dbReference type="SUPFAM" id="SSF101262">
    <property type="entry name" value="Methenyltetrahydrofolate cyclohydrolase-like"/>
    <property type="match status" value="1"/>
</dbReference>
<dbReference type="UniPathway" id="UPA00379">
    <property type="reaction ID" value="UER00555"/>
</dbReference>
<dbReference type="InterPro" id="IPR022384">
    <property type="entry name" value="FormiminoTrfase_cat_dom_sf"/>
</dbReference>
<evidence type="ECO:0000256" key="16">
    <source>
        <dbReference type="ARBA" id="ARBA00023268"/>
    </source>
</evidence>
<comment type="subunit">
    <text evidence="18">Homooctamer, including four polyglutamate binding sites. The subunits are arranged as a tetramer of dimers, and form a planar ring-shaped structure.</text>
</comment>
<sequence>MKIIECVPNFSEGRDLDLIKEITDTMESVSGITLLDVDPGADTNRTVVTIVGDPESVIESAFLGIKRGSELIDMQKHSGAHARMGATDVCPFVPISGTTMDDCVKYSKQLAKRVGEQLKIPVFLYEFSAANNDRINLASIRSGEFEGMTEKLQLPEWKPDYGPGKPHVSAGVTAIGARNFLIAYNINLNTKDKKIATDISLDIREQGRNKRDEHGKFVRDKNGIPIKSPGILKSCKAVGWYIDEYGLAQVSMNLTNFNETPPHIAFEETRKQARKRGVRVSGSELVGLIPLESMITSGKYYLTKQKRSTGIPIKDIIHIAIKSMGLDDLAPFDPNEKIIEYRIGKQSEELAAMTLCNFSDELSSDSPAPGGGSVSALAGALGASLSAMVANLTFGKKKWEPLFKQMSKLADDSQKLKDELIQLIDADTESFKMVMEAFKLPNKSEQQIKDRNSAIDRTMKEATKVPFKTLQYCRKIMDLSLEAAKYGNPNSVSDAGVSGEMASAGARGAALNVRINLKDINDKLFCKKIEKDTEIVLKEVSDLLIEIRKTVEHKLTNE</sequence>
<evidence type="ECO:0000256" key="1">
    <source>
        <dbReference type="ARBA" id="ARBA00004114"/>
    </source>
</evidence>
<evidence type="ECO:0000256" key="11">
    <source>
        <dbReference type="ARBA" id="ARBA00022808"/>
    </source>
</evidence>
<dbReference type="Gene3D" id="3.30.990.10">
    <property type="entry name" value="Formiminotransferase, N-terminal subdomain"/>
    <property type="match status" value="1"/>
</dbReference>
<keyword evidence="14" id="KW-0206">Cytoskeleton</keyword>
<dbReference type="InterPro" id="IPR036178">
    <property type="entry name" value="Formintransfe-cycloase-like_sf"/>
</dbReference>
<evidence type="ECO:0000256" key="10">
    <source>
        <dbReference type="ARBA" id="ARBA00022679"/>
    </source>
</evidence>
<dbReference type="GO" id="GO:0019556">
    <property type="term" value="P:L-histidine catabolic process to glutamate and formamide"/>
    <property type="evidence" value="ECO:0007669"/>
    <property type="project" value="UniProtKB-UniPathway"/>
</dbReference>
<evidence type="ECO:0000256" key="4">
    <source>
        <dbReference type="ARBA" id="ARBA00008297"/>
    </source>
</evidence>
<keyword evidence="15" id="KW-0456">Lyase</keyword>
<evidence type="ECO:0000256" key="15">
    <source>
        <dbReference type="ARBA" id="ARBA00023239"/>
    </source>
</evidence>
<name>A0A381QIG1_9ZZZZ</name>
<feature type="domain" description="Formiminotransferase N-terminal subdomain" evidence="21">
    <location>
        <begin position="2"/>
        <end position="179"/>
    </location>
</feature>
<dbReference type="Pfam" id="PF02971">
    <property type="entry name" value="FTCD"/>
    <property type="match status" value="1"/>
</dbReference>
<evidence type="ECO:0000256" key="18">
    <source>
        <dbReference type="ARBA" id="ARBA00025915"/>
    </source>
</evidence>
<dbReference type="InterPro" id="IPR037064">
    <property type="entry name" value="Formiminotransferase_N_sf"/>
</dbReference>
<dbReference type="PANTHER" id="PTHR12234">
    <property type="entry name" value="FORMIMINOTRANSFERASE-CYCLODEAMINASE"/>
    <property type="match status" value="1"/>
</dbReference>
<dbReference type="EC" id="2.1.2.5" evidence="6"/>
<evidence type="ECO:0000256" key="8">
    <source>
        <dbReference type="ARBA" id="ARBA00017787"/>
    </source>
</evidence>
<evidence type="ECO:0000256" key="12">
    <source>
        <dbReference type="ARBA" id="ARBA00022954"/>
    </source>
</evidence>
<reference evidence="22" key="1">
    <citation type="submission" date="2018-05" db="EMBL/GenBank/DDBJ databases">
        <authorList>
            <person name="Lanie J.A."/>
            <person name="Ng W.-L."/>
            <person name="Kazmierczak K.M."/>
            <person name="Andrzejewski T.M."/>
            <person name="Davidsen T.M."/>
            <person name="Wayne K.J."/>
            <person name="Tettelin H."/>
            <person name="Glass J.I."/>
            <person name="Rusch D."/>
            <person name="Podicherti R."/>
            <person name="Tsui H.-C.T."/>
            <person name="Winkler M.E."/>
        </authorList>
    </citation>
    <scope>NUCLEOTIDE SEQUENCE</scope>
</reference>
<evidence type="ECO:0000256" key="3">
    <source>
        <dbReference type="ARBA" id="ARBA00005082"/>
    </source>
</evidence>